<dbReference type="PROSITE" id="PS00028">
    <property type="entry name" value="ZINC_FINGER_C2H2_1"/>
    <property type="match status" value="1"/>
</dbReference>
<dbReference type="AlphaFoldDB" id="A0A9N8YZV8"/>
<evidence type="ECO:0000313" key="8">
    <source>
        <dbReference type="EMBL" id="CAG8466794.1"/>
    </source>
</evidence>
<accession>A0A9N8YZV8</accession>
<dbReference type="PROSITE" id="PS50178">
    <property type="entry name" value="ZF_FYVE"/>
    <property type="match status" value="1"/>
</dbReference>
<dbReference type="PANTHER" id="PTHR23164:SF30">
    <property type="entry name" value="EARLY ENDOSOME ANTIGEN 1"/>
    <property type="match status" value="1"/>
</dbReference>
<feature type="domain" description="FYVE-type" evidence="7">
    <location>
        <begin position="289"/>
        <end position="357"/>
    </location>
</feature>
<dbReference type="InterPro" id="IPR013087">
    <property type="entry name" value="Znf_C2H2_type"/>
</dbReference>
<evidence type="ECO:0000256" key="5">
    <source>
        <dbReference type="SAM" id="Coils"/>
    </source>
</evidence>
<dbReference type="CDD" id="cd15737">
    <property type="entry name" value="FYVE2_Vac1p_like"/>
    <property type="match status" value="1"/>
</dbReference>
<protein>
    <submittedName>
        <fullName evidence="8">9421_t:CDS:1</fullName>
    </submittedName>
</protein>
<evidence type="ECO:0000256" key="4">
    <source>
        <dbReference type="PROSITE-ProRule" id="PRU00091"/>
    </source>
</evidence>
<evidence type="ECO:0000256" key="2">
    <source>
        <dbReference type="ARBA" id="ARBA00022771"/>
    </source>
</evidence>
<sequence>MSSLSDNASFSSNSTPPTSFLANNSHRESLIFEDSSSQQLECPICSETMISLLQLNQHIDDLHSDTSIDQKDGILNWFKNAQSTIGKQLSKTTPLAKNKLSSISKDLSQTVISKLSELDVGVVLDEQPDYVTKVHWQKESENDCCSNAGCEKMLNLKNGRQNCRKCGKLFCDFHCHFQMRLNRQAQHDPIDGLWCRVCVGCYQTREGYLATQGVVRSHTTTFVKARHKGLEKAHLDGNRLEKRLEKLARLYATPVKPVIPGNPSLTPPLPTLNHRRRASEQSIVKWEDDASVTNCPICGISFGKITNRKHHCRLCGRVICEKCSSKVSLNLHKSSSESEQDSVGEVRVCRECRTAVRKEYSEEIAKQPHIVLLYQGEEKVRQQVAVLEEQARLVEGYIQEASKKRKIDDVKTLKASLDELQIEIKKKKKELGELW</sequence>
<dbReference type="Pfam" id="PF01363">
    <property type="entry name" value="FYVE"/>
    <property type="match status" value="2"/>
</dbReference>
<dbReference type="Pfam" id="PF11464">
    <property type="entry name" value="Rbsn"/>
    <property type="match status" value="1"/>
</dbReference>
<dbReference type="InterPro" id="IPR021565">
    <property type="entry name" value="Rbsn_Rab-bd"/>
</dbReference>
<dbReference type="InterPro" id="IPR011011">
    <property type="entry name" value="Znf_FYVE_PHD"/>
</dbReference>
<comment type="caution">
    <text evidence="8">The sequence shown here is derived from an EMBL/GenBank/DDBJ whole genome shotgun (WGS) entry which is preliminary data.</text>
</comment>
<feature type="coiled-coil region" evidence="5">
    <location>
        <begin position="403"/>
        <end position="430"/>
    </location>
</feature>
<dbReference type="InterPro" id="IPR017455">
    <property type="entry name" value="Znf_FYVE-rel"/>
</dbReference>
<name>A0A9N8YZV8_9GLOM</name>
<feature type="region of interest" description="Disordered" evidence="6">
    <location>
        <begin position="1"/>
        <end position="21"/>
    </location>
</feature>
<dbReference type="InterPro" id="IPR000306">
    <property type="entry name" value="Znf_FYVE"/>
</dbReference>
<dbReference type="InterPro" id="IPR036531">
    <property type="entry name" value="Rbsn_Rab-bd_sf"/>
</dbReference>
<dbReference type="Proteomes" id="UP000789508">
    <property type="component" value="Unassembled WGS sequence"/>
</dbReference>
<dbReference type="SUPFAM" id="SSF140125">
    <property type="entry name" value="Rabenosyn-5 Rab-binding domain-like"/>
    <property type="match status" value="1"/>
</dbReference>
<evidence type="ECO:0000256" key="6">
    <source>
        <dbReference type="SAM" id="MobiDB-lite"/>
    </source>
</evidence>
<gene>
    <name evidence="8" type="ORF">ALEPTO_LOCUS1817</name>
</gene>
<organism evidence="8 9">
    <name type="scientific">Ambispora leptoticha</name>
    <dbReference type="NCBI Taxonomy" id="144679"/>
    <lineage>
        <taxon>Eukaryota</taxon>
        <taxon>Fungi</taxon>
        <taxon>Fungi incertae sedis</taxon>
        <taxon>Mucoromycota</taxon>
        <taxon>Glomeromycotina</taxon>
        <taxon>Glomeromycetes</taxon>
        <taxon>Archaeosporales</taxon>
        <taxon>Ambisporaceae</taxon>
        <taxon>Ambispora</taxon>
    </lineage>
</organism>
<dbReference type="EMBL" id="CAJVPS010000222">
    <property type="protein sequence ID" value="CAG8466794.1"/>
    <property type="molecule type" value="Genomic_DNA"/>
</dbReference>
<proteinExistence type="predicted"/>
<dbReference type="Gene3D" id="3.30.40.10">
    <property type="entry name" value="Zinc/RING finger domain, C3HC4 (zinc finger)"/>
    <property type="match status" value="2"/>
</dbReference>
<dbReference type="SMART" id="SM00064">
    <property type="entry name" value="FYVE"/>
    <property type="match status" value="2"/>
</dbReference>
<evidence type="ECO:0000313" key="9">
    <source>
        <dbReference type="Proteomes" id="UP000789508"/>
    </source>
</evidence>
<keyword evidence="9" id="KW-1185">Reference proteome</keyword>
<dbReference type="SUPFAM" id="SSF57903">
    <property type="entry name" value="FYVE/PHD zinc finger"/>
    <property type="match status" value="2"/>
</dbReference>
<evidence type="ECO:0000256" key="3">
    <source>
        <dbReference type="ARBA" id="ARBA00022833"/>
    </source>
</evidence>
<keyword evidence="2 4" id="KW-0863">Zinc-finger</keyword>
<dbReference type="GO" id="GO:0008270">
    <property type="term" value="F:zinc ion binding"/>
    <property type="evidence" value="ECO:0007669"/>
    <property type="project" value="UniProtKB-KW"/>
</dbReference>
<dbReference type="OrthoDB" id="166134at2759"/>
<dbReference type="InterPro" id="IPR013083">
    <property type="entry name" value="Znf_RING/FYVE/PHD"/>
</dbReference>
<keyword evidence="1" id="KW-0479">Metal-binding</keyword>
<dbReference type="Gene3D" id="4.10.860.20">
    <property type="entry name" value="Rabenosyn, Rab binding domain"/>
    <property type="match status" value="1"/>
</dbReference>
<dbReference type="CDD" id="cd15761">
    <property type="entry name" value="FYVE1_Vac1p_like"/>
    <property type="match status" value="1"/>
</dbReference>
<dbReference type="PANTHER" id="PTHR23164">
    <property type="entry name" value="EARLY ENDOSOME ANTIGEN 1"/>
    <property type="match status" value="1"/>
</dbReference>
<reference evidence="8" key="1">
    <citation type="submission" date="2021-06" db="EMBL/GenBank/DDBJ databases">
        <authorList>
            <person name="Kallberg Y."/>
            <person name="Tangrot J."/>
            <person name="Rosling A."/>
        </authorList>
    </citation>
    <scope>NUCLEOTIDE SEQUENCE</scope>
    <source>
        <strain evidence="8">FL130A</strain>
    </source>
</reference>
<feature type="compositionally biased region" description="Low complexity" evidence="6">
    <location>
        <begin position="1"/>
        <end position="20"/>
    </location>
</feature>
<evidence type="ECO:0000259" key="7">
    <source>
        <dbReference type="PROSITE" id="PS50178"/>
    </source>
</evidence>
<evidence type="ECO:0000256" key="1">
    <source>
        <dbReference type="ARBA" id="ARBA00022723"/>
    </source>
</evidence>
<keyword evidence="5" id="KW-0175">Coiled coil</keyword>
<keyword evidence="3" id="KW-0862">Zinc</keyword>